<organism evidence="1 2">
    <name type="scientific">Lipomyces kononenkoae</name>
    <name type="common">Yeast</name>
    <dbReference type="NCBI Taxonomy" id="34357"/>
    <lineage>
        <taxon>Eukaryota</taxon>
        <taxon>Fungi</taxon>
        <taxon>Dikarya</taxon>
        <taxon>Ascomycota</taxon>
        <taxon>Saccharomycotina</taxon>
        <taxon>Lipomycetes</taxon>
        <taxon>Lipomycetales</taxon>
        <taxon>Lipomycetaceae</taxon>
        <taxon>Lipomyces</taxon>
    </lineage>
</organism>
<reference evidence="2" key="1">
    <citation type="journal article" date="2024" name="Front. Bioeng. Biotechnol.">
        <title>Genome-scale model development and genomic sequencing of the oleaginous clade Lipomyces.</title>
        <authorList>
            <person name="Czajka J.J."/>
            <person name="Han Y."/>
            <person name="Kim J."/>
            <person name="Mondo S.J."/>
            <person name="Hofstad B.A."/>
            <person name="Robles A."/>
            <person name="Haridas S."/>
            <person name="Riley R."/>
            <person name="LaButti K."/>
            <person name="Pangilinan J."/>
            <person name="Andreopoulos W."/>
            <person name="Lipzen A."/>
            <person name="Yan J."/>
            <person name="Wang M."/>
            <person name="Ng V."/>
            <person name="Grigoriev I.V."/>
            <person name="Spatafora J.W."/>
            <person name="Magnuson J.K."/>
            <person name="Baker S.E."/>
            <person name="Pomraning K.R."/>
        </authorList>
    </citation>
    <scope>NUCLEOTIDE SEQUENCE [LARGE SCALE GENOMIC DNA]</scope>
    <source>
        <strain evidence="2">CBS 7786</strain>
    </source>
</reference>
<gene>
    <name evidence="1" type="ORF">V1525DRAFT_411522</name>
</gene>
<dbReference type="Proteomes" id="UP001433508">
    <property type="component" value="Unassembled WGS sequence"/>
</dbReference>
<comment type="caution">
    <text evidence="1">The sequence shown here is derived from an EMBL/GenBank/DDBJ whole genome shotgun (WGS) entry which is preliminary data.</text>
</comment>
<accession>A0ACC3SVX1</accession>
<sequence>MLYFIKKVKKARSASDGAQSIKSSSSLPGMNQSLATSSPSRSPLPPPSLQIQGPLSVPPTPGQTTVSVGSNQDIQGANSYAGPVKEDPPGTRHTNGYGGESATSSQGTSREFTVLVRSSSLNTAGQSPETLSSQLERHLPYSFDPNYRNPFRAFSKQPETPEPTPDDVSARPLEAILAWYLFKSHILELIKDHYHQLFIKVKQLESQLANSSIDSNRYLLDDYSYIFRFQLLHRNLAQFAFQWRAQWCRYPDWIEHFSIDHTSKLKCIKAQALLTEWLADDIFDKMLHPGLNLDESLLLKSIETSIILKNDEQSESEPKEDVAAWRTTALKARLDSKFLNLEGERDAIKMTPQYQDHQQAALNSFRKRFSFSLHPQTFSPDGCMNESFSAGLNIIIEEVLTLISFMSLENRDIRVYRVQPGSLYSAENMRCSDDDSAPQEGSSVAFCTILGLTKKKGAHTLVLYRPEVLLRNKT</sequence>
<name>A0ACC3SVX1_LIPKO</name>
<evidence type="ECO:0000313" key="2">
    <source>
        <dbReference type="Proteomes" id="UP001433508"/>
    </source>
</evidence>
<evidence type="ECO:0000313" key="1">
    <source>
        <dbReference type="EMBL" id="KAK9234922.1"/>
    </source>
</evidence>
<proteinExistence type="predicted"/>
<dbReference type="EMBL" id="MU971441">
    <property type="protein sequence ID" value="KAK9234922.1"/>
    <property type="molecule type" value="Genomic_DNA"/>
</dbReference>
<protein>
    <submittedName>
        <fullName evidence="1">Uncharacterized protein</fullName>
    </submittedName>
</protein>
<keyword evidence="2" id="KW-1185">Reference proteome</keyword>